<organism evidence="7 8">
    <name type="scientific">Candidatus Neomicrothrix subdominans</name>
    <dbReference type="NCBI Taxonomy" id="2954438"/>
    <lineage>
        <taxon>Bacteria</taxon>
        <taxon>Bacillati</taxon>
        <taxon>Actinomycetota</taxon>
        <taxon>Acidimicrobiia</taxon>
        <taxon>Acidimicrobiales</taxon>
        <taxon>Microthrixaceae</taxon>
        <taxon>Candidatus Neomicrothrix</taxon>
    </lineage>
</organism>
<dbReference type="PROSITE" id="PS51635">
    <property type="entry name" value="PNPLA"/>
    <property type="match status" value="1"/>
</dbReference>
<name>A0A936NF35_9ACTN</name>
<keyword evidence="1 4" id="KW-0378">Hydrolase</keyword>
<keyword evidence="2 4" id="KW-0442">Lipid degradation</keyword>
<feature type="region of interest" description="Disordered" evidence="5">
    <location>
        <begin position="1"/>
        <end position="37"/>
    </location>
</feature>
<feature type="active site" description="Proton acceptor" evidence="4">
    <location>
        <position position="202"/>
    </location>
</feature>
<feature type="short sequence motif" description="DGA/G" evidence="4">
    <location>
        <begin position="202"/>
        <end position="204"/>
    </location>
</feature>
<feature type="short sequence motif" description="GXGXXG" evidence="4">
    <location>
        <begin position="48"/>
        <end position="53"/>
    </location>
</feature>
<evidence type="ECO:0000256" key="4">
    <source>
        <dbReference type="PROSITE-ProRule" id="PRU01161"/>
    </source>
</evidence>
<dbReference type="CDD" id="cd07209">
    <property type="entry name" value="Pat_hypo_Ecoli_Z1214_like"/>
    <property type="match status" value="1"/>
</dbReference>
<dbReference type="InterPro" id="IPR002641">
    <property type="entry name" value="PNPLA_dom"/>
</dbReference>
<dbReference type="EMBL" id="JADJZA010000009">
    <property type="protein sequence ID" value="MBK9298531.1"/>
    <property type="molecule type" value="Genomic_DNA"/>
</dbReference>
<dbReference type="AlphaFoldDB" id="A0A936NF35"/>
<evidence type="ECO:0000313" key="7">
    <source>
        <dbReference type="EMBL" id="MBK9298531.1"/>
    </source>
</evidence>
<evidence type="ECO:0000256" key="5">
    <source>
        <dbReference type="SAM" id="MobiDB-lite"/>
    </source>
</evidence>
<dbReference type="GO" id="GO:0016042">
    <property type="term" value="P:lipid catabolic process"/>
    <property type="evidence" value="ECO:0007669"/>
    <property type="project" value="UniProtKB-UniRule"/>
</dbReference>
<evidence type="ECO:0000313" key="8">
    <source>
        <dbReference type="Proteomes" id="UP000727993"/>
    </source>
</evidence>
<sequence length="372" mass="39886">MKIPAWLPRPKGSTERPEAEPAVAADGTTAVPKPRRHKEPRVAFVLSGGGNLGSVQVGMMRALAERSIRPDVVLGCSVGALNGAAYAADPTLAGVRRMEAQWREVTGDKLMPTGRMPSMVQLLRKGEAVSSNEGLRSLVGTFLGDRQTFESLKIRFECVATDLVSGVARWFGSGELLDPILASAALPAVYPPVTLEGRRYVDGGVIDNVPISRAVELGAERVYVLHVGLHGRPEATIRRPVDGAMLGYWIARNHRFMRDLSNIPNGTQVVILPTGARPELRYDDFSRTEELIQVGYLRAAEFLDGDEFASLPKPSRWLGRLGLGRPGVVIGPRLPADALLPGPGDGAAFEDDAELTAALKLVEAASPHPGDA</sequence>
<dbReference type="SUPFAM" id="SSF52151">
    <property type="entry name" value="FabD/lysophospholipase-like"/>
    <property type="match status" value="1"/>
</dbReference>
<feature type="active site" description="Nucleophile" evidence="4">
    <location>
        <position position="77"/>
    </location>
</feature>
<protein>
    <submittedName>
        <fullName evidence="7">Patatin-like phospholipase family protein</fullName>
    </submittedName>
</protein>
<dbReference type="InterPro" id="IPR016035">
    <property type="entry name" value="Acyl_Trfase/lysoPLipase"/>
</dbReference>
<feature type="domain" description="PNPLA" evidence="6">
    <location>
        <begin position="44"/>
        <end position="215"/>
    </location>
</feature>
<keyword evidence="3 4" id="KW-0443">Lipid metabolism</keyword>
<dbReference type="PANTHER" id="PTHR14226:SF29">
    <property type="entry name" value="NEUROPATHY TARGET ESTERASE SWS"/>
    <property type="match status" value="1"/>
</dbReference>
<feature type="short sequence motif" description="GXSXG" evidence="4">
    <location>
        <begin position="75"/>
        <end position="79"/>
    </location>
</feature>
<evidence type="ECO:0000256" key="3">
    <source>
        <dbReference type="ARBA" id="ARBA00023098"/>
    </source>
</evidence>
<gene>
    <name evidence="7" type="ORF">IPN02_17230</name>
</gene>
<dbReference type="PANTHER" id="PTHR14226">
    <property type="entry name" value="NEUROPATHY TARGET ESTERASE/SWISS CHEESE D.MELANOGASTER"/>
    <property type="match status" value="1"/>
</dbReference>
<dbReference type="Gene3D" id="3.40.1090.10">
    <property type="entry name" value="Cytosolic phospholipase A2 catalytic domain"/>
    <property type="match status" value="2"/>
</dbReference>
<comment type="caution">
    <text evidence="7">The sequence shown here is derived from an EMBL/GenBank/DDBJ whole genome shotgun (WGS) entry which is preliminary data.</text>
</comment>
<dbReference type="GO" id="GO:0016787">
    <property type="term" value="F:hydrolase activity"/>
    <property type="evidence" value="ECO:0007669"/>
    <property type="project" value="UniProtKB-UniRule"/>
</dbReference>
<dbReference type="Pfam" id="PF01734">
    <property type="entry name" value="Patatin"/>
    <property type="match status" value="1"/>
</dbReference>
<evidence type="ECO:0000256" key="1">
    <source>
        <dbReference type="ARBA" id="ARBA00022801"/>
    </source>
</evidence>
<dbReference type="Proteomes" id="UP000727993">
    <property type="component" value="Unassembled WGS sequence"/>
</dbReference>
<evidence type="ECO:0000256" key="2">
    <source>
        <dbReference type="ARBA" id="ARBA00022963"/>
    </source>
</evidence>
<proteinExistence type="predicted"/>
<evidence type="ECO:0000259" key="6">
    <source>
        <dbReference type="PROSITE" id="PS51635"/>
    </source>
</evidence>
<dbReference type="InterPro" id="IPR050301">
    <property type="entry name" value="NTE"/>
</dbReference>
<reference evidence="7 8" key="1">
    <citation type="submission" date="2020-10" db="EMBL/GenBank/DDBJ databases">
        <title>Connecting structure to function with the recovery of over 1000 high-quality activated sludge metagenome-assembled genomes encoding full-length rRNA genes using long-read sequencing.</title>
        <authorList>
            <person name="Singleton C.M."/>
            <person name="Petriglieri F."/>
            <person name="Kristensen J.M."/>
            <person name="Kirkegaard R.H."/>
            <person name="Michaelsen T.Y."/>
            <person name="Andersen M.H."/>
            <person name="Karst S.M."/>
            <person name="Dueholm M.S."/>
            <person name="Nielsen P.H."/>
            <person name="Albertsen M."/>
        </authorList>
    </citation>
    <scope>NUCLEOTIDE SEQUENCE [LARGE SCALE GENOMIC DNA]</scope>
    <source>
        <strain evidence="7">Lyne_18-Q3-R50-59_MAXAC.006</strain>
    </source>
</reference>
<accession>A0A936NF35</accession>